<gene>
    <name evidence="11" type="primary">TVP23B</name>
    <name evidence="11" type="ORF">T10_5864</name>
</gene>
<feature type="compositionally biased region" description="Basic residues" evidence="9">
    <location>
        <begin position="64"/>
        <end position="82"/>
    </location>
</feature>
<dbReference type="GO" id="GO:0031048">
    <property type="term" value="P:regulatory ncRNA-mediated heterochromatin formation"/>
    <property type="evidence" value="ECO:0007669"/>
    <property type="project" value="TreeGrafter"/>
</dbReference>
<comment type="similarity">
    <text evidence="4">Belongs to the NRDE2 family.</text>
</comment>
<feature type="non-terminal residue" evidence="11">
    <location>
        <position position="1"/>
    </location>
</feature>
<dbReference type="PANTHER" id="PTHR13471">
    <property type="entry name" value="TETRATRICOPEPTIDE-LIKE HELICAL"/>
    <property type="match status" value="1"/>
</dbReference>
<protein>
    <submittedName>
        <fullName evidence="11">Golgi apparatus membrane protein TVP23-like protein B</fullName>
    </submittedName>
</protein>
<keyword evidence="6 10" id="KW-1133">Transmembrane helix</keyword>
<evidence type="ECO:0000313" key="12">
    <source>
        <dbReference type="Proteomes" id="UP000054843"/>
    </source>
</evidence>
<dbReference type="PANTHER" id="PTHR13471:SF0">
    <property type="entry name" value="NUCLEAR EXOSOME REGULATOR NRDE2"/>
    <property type="match status" value="1"/>
</dbReference>
<dbReference type="GO" id="GO:0071013">
    <property type="term" value="C:catalytic step 2 spliceosome"/>
    <property type="evidence" value="ECO:0007669"/>
    <property type="project" value="TreeGrafter"/>
</dbReference>
<evidence type="ECO:0000256" key="9">
    <source>
        <dbReference type="SAM" id="MobiDB-lite"/>
    </source>
</evidence>
<dbReference type="OrthoDB" id="2151161at2759"/>
<evidence type="ECO:0000256" key="6">
    <source>
        <dbReference type="ARBA" id="ARBA00022989"/>
    </source>
</evidence>
<feature type="compositionally biased region" description="Basic and acidic residues" evidence="9">
    <location>
        <begin position="49"/>
        <end position="63"/>
    </location>
</feature>
<dbReference type="EMBL" id="JYDO01000104">
    <property type="protein sequence ID" value="KRZ70988.1"/>
    <property type="molecule type" value="Genomic_DNA"/>
</dbReference>
<dbReference type="GO" id="GO:1902369">
    <property type="term" value="P:negative regulation of RNA catabolic process"/>
    <property type="evidence" value="ECO:0007669"/>
    <property type="project" value="TreeGrafter"/>
</dbReference>
<dbReference type="InterPro" id="IPR008564">
    <property type="entry name" value="TVP23-like"/>
</dbReference>
<evidence type="ECO:0000256" key="7">
    <source>
        <dbReference type="ARBA" id="ARBA00023136"/>
    </source>
</evidence>
<keyword evidence="7 10" id="KW-0472">Membrane</keyword>
<feature type="region of interest" description="Disordered" evidence="9">
    <location>
        <begin position="49"/>
        <end position="91"/>
    </location>
</feature>
<keyword evidence="5 10" id="KW-0812">Transmembrane</keyword>
<dbReference type="Pfam" id="PF05832">
    <property type="entry name" value="DUF846"/>
    <property type="match status" value="1"/>
</dbReference>
<feature type="transmembrane region" description="Helical" evidence="10">
    <location>
        <begin position="1319"/>
        <end position="1340"/>
    </location>
</feature>
<evidence type="ECO:0000256" key="1">
    <source>
        <dbReference type="ARBA" id="ARBA00004123"/>
    </source>
</evidence>
<organism evidence="11 12">
    <name type="scientific">Trichinella papuae</name>
    <dbReference type="NCBI Taxonomy" id="268474"/>
    <lineage>
        <taxon>Eukaryota</taxon>
        <taxon>Metazoa</taxon>
        <taxon>Ecdysozoa</taxon>
        <taxon>Nematoda</taxon>
        <taxon>Enoplea</taxon>
        <taxon>Dorylaimia</taxon>
        <taxon>Trichinellida</taxon>
        <taxon>Trichinellidae</taxon>
        <taxon>Trichinella</taxon>
    </lineage>
</organism>
<evidence type="ECO:0000256" key="3">
    <source>
        <dbReference type="ARBA" id="ARBA00005467"/>
    </source>
</evidence>
<dbReference type="Pfam" id="PF08424">
    <property type="entry name" value="NRDE-2"/>
    <property type="match status" value="2"/>
</dbReference>
<evidence type="ECO:0000256" key="2">
    <source>
        <dbReference type="ARBA" id="ARBA00004141"/>
    </source>
</evidence>
<comment type="caution">
    <text evidence="11">The sequence shown here is derived from an EMBL/GenBank/DDBJ whole genome shotgun (WGS) entry which is preliminary data.</text>
</comment>
<evidence type="ECO:0000256" key="10">
    <source>
        <dbReference type="SAM" id="Phobius"/>
    </source>
</evidence>
<evidence type="ECO:0000256" key="4">
    <source>
        <dbReference type="ARBA" id="ARBA00009265"/>
    </source>
</evidence>
<name>A0A0V1MHA3_9BILA</name>
<keyword evidence="12" id="KW-1185">Reference proteome</keyword>
<dbReference type="InterPro" id="IPR013633">
    <property type="entry name" value="NRDE-2"/>
</dbReference>
<evidence type="ECO:0000256" key="8">
    <source>
        <dbReference type="ARBA" id="ARBA00023242"/>
    </source>
</evidence>
<sequence length="1419" mass="164963">LWQLTYHKMSLFPAYDNANEGAELSRNLAEEPLTAPAWLSNTSYQPTVRVEEEVSGEKSENEVHKKKKRKKKDRKHRKKEKKKDKEKTRKSDYENKVRIKFSFTTSGCAETSIFCDKFRDTSNYYYDSFQSKYVAKYGYPRGLHKCLCLSDKTEEYVDSINKQLFETSANKKNDRYFGSSKLRRRKNNDNMFPIVRSSYSDENEKLEEFIPLNSTIVTDDGTICQYDYKLKMYRPVENELNSAQSLHSEDSLLTADDYKMFSEYNEVKRFSKALNSTPKDATLWKQFLIFQDSSYEEAETAKHHKQEIPRLAFLERKLAILNKAISHCPNDVELQIMRVNIYREMGYSAEYINKEWHRLEFTFVNRDEMWIGKLQNNLNSFLTFSVDKHLSALDLCLSKSFAVLSGHLVTHPPLEGAAEFFLNCLLGKVEFLMNVAEVWNEDAETRKKLLGKTVTGPVIALLDYFYQELDHVSFCEQIRNSDYEETRRLTVAMTAQDDDVRTGYDGQFLEAVVYKISEFQRILPSRLGLLRNVGQTEKAVCTVQALLEFNLCMPEDVRNLKLEMKRTLFEAYWNNSTSHLGEANWQSWRAISNEPLTKKNSNLDECQVMDLESKVVEEEKRLISANRECSMRKCWLELERLREKNHWFPWSQSNGEPEDPERVVLFEDFESSLYDLPSEELKYWLTIEALQALKLATLPRYQSSNRMLFYELGCMEEGVKFHFQKMPPMTNAWDLFVDRDDKFDVLCDQCKLLLPAYPWACYLSSAQIYNRSFQIANRTDLSPSARVKLFRQYCKKLLSDSEQQNNALLYLAYSIGLARLGDLAESANSAHKTLASVCAVEGVALLQAPFDDVQLSTTLVLLCWVAERCLELSVEQNASRVVDLISSFFLDACTGVQPQPTAAGSVVQLKSAFQCLEQRLRVEYEQCLLEEVGVGPSSRHFSVGWLGSSYVACRHAWALLHFSLGSRLEDCQQIYEETREQLKRAWSAVSGIDGRAMYALQLDVERCCEWELWLVNLQSRRRLGLHQPAVVIETVNKLWPDCPNNASLLHTYCETQAKAELLVWLRRSLKLHSTDCPWMRYVGAFHVEFGKFLQLQDEHDHCSDWVWRLRDLLETALKHYPQSTLFWRLLVRIEGLFARFNGNWTRVESVAYRAVHRCPYSKALFVDAMEVIVSDSTASALVDLMSEKGIRLRLTMEELTLLRAQSDQFDDSLVMLGDHEALLEPKRRRQPAVVAFHYLFRTIALLVYMFSEWVSGSFIISCLSIIIFSSVDFWTVKNITGRKLVRLRWWNVVDENGNSVWKFEAKQDPDNINPVESQLFWAGLLVFPLLWIIFILVTFFTLKWNWMMICMFALSMTGTNLYGYLRCKWNSRQELSSYLRQGILNRALIHDNPVRNLFKRRSAESESTKIQPQSSLIEL</sequence>
<feature type="transmembrane region" description="Helical" evidence="10">
    <location>
        <begin position="1346"/>
        <end position="1365"/>
    </location>
</feature>
<proteinExistence type="inferred from homology"/>
<feature type="transmembrane region" description="Helical" evidence="10">
    <location>
        <begin position="1256"/>
        <end position="1276"/>
    </location>
</feature>
<evidence type="ECO:0000256" key="5">
    <source>
        <dbReference type="ARBA" id="ARBA00022692"/>
    </source>
</evidence>
<evidence type="ECO:0000313" key="11">
    <source>
        <dbReference type="EMBL" id="KRZ70988.1"/>
    </source>
</evidence>
<accession>A0A0V1MHA3</accession>
<dbReference type="GO" id="GO:0016020">
    <property type="term" value="C:membrane"/>
    <property type="evidence" value="ECO:0007669"/>
    <property type="project" value="UniProtKB-SubCell"/>
</dbReference>
<reference evidence="11 12" key="1">
    <citation type="submission" date="2015-01" db="EMBL/GenBank/DDBJ databases">
        <title>Evolution of Trichinella species and genotypes.</title>
        <authorList>
            <person name="Korhonen P.K."/>
            <person name="Edoardo P."/>
            <person name="Giuseppe L.R."/>
            <person name="Gasser R.B."/>
        </authorList>
    </citation>
    <scope>NUCLEOTIDE SEQUENCE [LARGE SCALE GENOMIC DNA]</scope>
    <source>
        <strain evidence="11">ISS1980</strain>
    </source>
</reference>
<comment type="similarity">
    <text evidence="3">Belongs to the TVP23 family.</text>
</comment>
<dbReference type="Proteomes" id="UP000054843">
    <property type="component" value="Unassembled WGS sequence"/>
</dbReference>
<keyword evidence="8" id="KW-0539">Nucleus</keyword>
<comment type="subcellular location">
    <subcellularLocation>
        <location evidence="2">Membrane</location>
        <topology evidence="2">Multi-pass membrane protein</topology>
    </subcellularLocation>
    <subcellularLocation>
        <location evidence="1">Nucleus</location>
    </subcellularLocation>
</comment>